<sequence length="474" mass="54219">MKRIILILGFVLSSNTLLTQNPKCDCAIVYDNLIEKLEDNYIGLAQLRILNKDKEYEKRKIEYKNKVSKINSANCAKYLQQFLSFFEDGHLFTFELPKYSENETKQFREKIKEDVISTNSILNTLEYEKKMIEKNGLDGIIGQWTDGKSKFAIIKDEGYYKAYIISSTIETVEPGELKAIYKSTDNGFEGTYYSYGYSPRYVEGNIYKEGTLLVFTGANYWGKIGDNSVREISMIHNEDTRLPVIQKLDNTNTLFSIPSFMADYQKFNQIILDNLELLKNTTNLIIDIRGNVGGNAIYFSFLDAYATQSMQSTQGLVLASEQTKIYFERFTKNSHEIYNPVVERIKTNIGQIINGPKYPIREFEPFESNIKNVAILTDNGCMSAAESFIIHSKKASTKVKTFGKPTDGVIDYTSVNSIKLNSGDQNIYFGYPTSTLNKDVFEEGYNKTGIIPDVPIKDNVKDKIQFIIDYYKNK</sequence>
<dbReference type="Gene3D" id="3.90.226.10">
    <property type="entry name" value="2-enoyl-CoA Hydratase, Chain A, domain 1"/>
    <property type="match status" value="1"/>
</dbReference>
<evidence type="ECO:0000313" key="2">
    <source>
        <dbReference type="EMBL" id="MFD2823425.1"/>
    </source>
</evidence>
<protein>
    <submittedName>
        <fullName evidence="2">S41 family peptidase</fullName>
    </submittedName>
</protein>
<dbReference type="RefSeq" id="WP_183487162.1">
    <property type="nucleotide sequence ID" value="NZ_JBHUOV010000001.1"/>
</dbReference>
<name>A0ABW5WMK1_9FLAO</name>
<reference evidence="3" key="1">
    <citation type="journal article" date="2019" name="Int. J. Syst. Evol. Microbiol.">
        <title>The Global Catalogue of Microorganisms (GCM) 10K type strain sequencing project: providing services to taxonomists for standard genome sequencing and annotation.</title>
        <authorList>
            <consortium name="The Broad Institute Genomics Platform"/>
            <consortium name="The Broad Institute Genome Sequencing Center for Infectious Disease"/>
            <person name="Wu L."/>
            <person name="Ma J."/>
        </authorList>
    </citation>
    <scope>NUCLEOTIDE SEQUENCE [LARGE SCALE GENOMIC DNA]</scope>
    <source>
        <strain evidence="3">KCTC 32141</strain>
    </source>
</reference>
<evidence type="ECO:0000259" key="1">
    <source>
        <dbReference type="Pfam" id="PF03572"/>
    </source>
</evidence>
<organism evidence="2 3">
    <name type="scientific">Lacinutrix iliipiscaria</name>
    <dbReference type="NCBI Taxonomy" id="1230532"/>
    <lineage>
        <taxon>Bacteria</taxon>
        <taxon>Pseudomonadati</taxon>
        <taxon>Bacteroidota</taxon>
        <taxon>Flavobacteriia</taxon>
        <taxon>Flavobacteriales</taxon>
        <taxon>Flavobacteriaceae</taxon>
        <taxon>Lacinutrix</taxon>
    </lineage>
</organism>
<dbReference type="Proteomes" id="UP001597533">
    <property type="component" value="Unassembled WGS sequence"/>
</dbReference>
<keyword evidence="3" id="KW-1185">Reference proteome</keyword>
<gene>
    <name evidence="2" type="ORF">ACFS5M_07065</name>
</gene>
<feature type="domain" description="Tail specific protease" evidence="1">
    <location>
        <begin position="256"/>
        <end position="455"/>
    </location>
</feature>
<dbReference type="Pfam" id="PF03572">
    <property type="entry name" value="Peptidase_S41"/>
    <property type="match status" value="1"/>
</dbReference>
<proteinExistence type="predicted"/>
<dbReference type="EMBL" id="JBHUOV010000001">
    <property type="protein sequence ID" value="MFD2823425.1"/>
    <property type="molecule type" value="Genomic_DNA"/>
</dbReference>
<dbReference type="SUPFAM" id="SSF52096">
    <property type="entry name" value="ClpP/crotonase"/>
    <property type="match status" value="1"/>
</dbReference>
<dbReference type="InterPro" id="IPR005151">
    <property type="entry name" value="Tail-specific_protease"/>
</dbReference>
<accession>A0ABW5WMK1</accession>
<dbReference type="InterPro" id="IPR029045">
    <property type="entry name" value="ClpP/crotonase-like_dom_sf"/>
</dbReference>
<comment type="caution">
    <text evidence="2">The sequence shown here is derived from an EMBL/GenBank/DDBJ whole genome shotgun (WGS) entry which is preliminary data.</text>
</comment>
<evidence type="ECO:0000313" key="3">
    <source>
        <dbReference type="Proteomes" id="UP001597533"/>
    </source>
</evidence>